<comment type="subunit">
    <text evidence="5">Forms a complex with Hsp90.</text>
</comment>
<dbReference type="SUPFAM" id="SSF101391">
    <property type="entry name" value="Hsp90 co-chaperone CDC37"/>
    <property type="match status" value="1"/>
</dbReference>
<evidence type="ECO:0000256" key="1">
    <source>
        <dbReference type="ARBA" id="ARBA00004496"/>
    </source>
</evidence>
<evidence type="ECO:0000256" key="4">
    <source>
        <dbReference type="ARBA" id="ARBA00023186"/>
    </source>
</evidence>
<dbReference type="GO" id="GO:0051087">
    <property type="term" value="F:protein-folding chaperone binding"/>
    <property type="evidence" value="ECO:0007669"/>
    <property type="project" value="UniProtKB-UniRule"/>
</dbReference>
<evidence type="ECO:0000256" key="3">
    <source>
        <dbReference type="ARBA" id="ARBA00022490"/>
    </source>
</evidence>
<evidence type="ECO:0000256" key="2">
    <source>
        <dbReference type="ARBA" id="ARBA00006222"/>
    </source>
</evidence>
<reference evidence="12" key="2">
    <citation type="journal article" date="2010" name="BMC Genomics">
        <title>Salmo salar and Esox lucius full-length cDNA sequences reveal changes in evolutionary pressures on a post-tetraploidization genome.</title>
        <authorList>
            <person name="Leong J.S."/>
            <person name="Jantzen S.G."/>
            <person name="von Schalburg K.R."/>
            <person name="Cooper G.A."/>
            <person name="Messmer A.M."/>
            <person name="Liao N.Y."/>
            <person name="Munro S."/>
            <person name="Moore R."/>
            <person name="Holt R.A."/>
            <person name="Jones S.J."/>
            <person name="Davidson W.S."/>
            <person name="Koop B.F."/>
        </authorList>
    </citation>
    <scope>NUCLEOTIDE SEQUENCE</scope>
    <source>
        <tissue evidence="12">Thymus</tissue>
    </source>
</reference>
<evidence type="ECO:0000256" key="5">
    <source>
        <dbReference type="RuleBase" id="RU369110"/>
    </source>
</evidence>
<name>B5XGY7_SALSA</name>
<protein>
    <recommendedName>
        <fullName evidence="5">Hsp90 co-chaperone Cdc37</fullName>
    </recommendedName>
    <alternativeName>
        <fullName evidence="5">Hsp90 chaperone protein kinase-targeting subunit</fullName>
    </alternativeName>
</protein>
<comment type="subcellular location">
    <subcellularLocation>
        <location evidence="1 5">Cytoplasm</location>
    </subcellularLocation>
</comment>
<evidence type="ECO:0000259" key="8">
    <source>
        <dbReference type="SMART" id="SM01069"/>
    </source>
</evidence>
<dbReference type="PANTHER" id="PTHR12800">
    <property type="entry name" value="CDC37-RELATED"/>
    <property type="match status" value="1"/>
</dbReference>
<comment type="similarity">
    <text evidence="2 5">Belongs to the CDC37 family.</text>
</comment>
<dbReference type="GO" id="GO:0051082">
    <property type="term" value="F:unfolded protein binding"/>
    <property type="evidence" value="ECO:0007669"/>
    <property type="project" value="UniProtKB-UniRule"/>
</dbReference>
<dbReference type="Pfam" id="PF08564">
    <property type="entry name" value="CDC37_C"/>
    <property type="match status" value="1"/>
</dbReference>
<dbReference type="GO" id="GO:0031072">
    <property type="term" value="F:heat shock protein binding"/>
    <property type="evidence" value="ECO:0007669"/>
    <property type="project" value="UniProtKB-UniRule"/>
</dbReference>
<keyword evidence="3 5" id="KW-0963">Cytoplasm</keyword>
<dbReference type="InterPro" id="IPR038189">
    <property type="entry name" value="Cdc37_Hsp90-bd_sf"/>
</dbReference>
<dbReference type="GO" id="GO:0050821">
    <property type="term" value="P:protein stabilization"/>
    <property type="evidence" value="ECO:0007669"/>
    <property type="project" value="UniProtKB-UniRule"/>
</dbReference>
<evidence type="ECO:0000256" key="6">
    <source>
        <dbReference type="SAM" id="Coils"/>
    </source>
</evidence>
<evidence type="ECO:0000313" key="12">
    <source>
        <dbReference type="EMBL" id="ADM15924.1"/>
    </source>
</evidence>
<dbReference type="Gene3D" id="1.20.58.610">
    <property type="entry name" value="Cdc37, Hsp90 binding domain"/>
    <property type="match status" value="1"/>
</dbReference>
<dbReference type="InterPro" id="IPR013874">
    <property type="entry name" value="Cdc37_Hsp90-bd"/>
</dbReference>
<dbReference type="SMART" id="SM01071">
    <property type="entry name" value="CDC37_N"/>
    <property type="match status" value="1"/>
</dbReference>
<comment type="function">
    <text evidence="5">Co-chaperone that binds to numerous kinases and promotes their interaction with the Hsp90 complex, resulting in stabilization and promotion of their activity.</text>
</comment>
<feature type="domain" description="Cdc37 C-terminal" evidence="8">
    <location>
        <begin position="281"/>
        <end position="361"/>
    </location>
</feature>
<dbReference type="InterPro" id="IPR013855">
    <property type="entry name" value="Cdc37_N_dom"/>
</dbReference>
<reference evidence="11" key="1">
    <citation type="submission" date="2008-10" db="EMBL/GenBank/DDBJ databases">
        <title>Salmo salar full-length cDNAs.</title>
        <authorList>
            <consortium name="cGRASP (B.F. Koop &amp; W.S. Davidson)"/>
            <person name="Leong J."/>
            <person name="von Schalburg K."/>
            <person name="Cooper G."/>
            <person name="Moore R."/>
            <person name="Holt R."/>
            <person name="Davidson W.S."/>
            <person name="Koop B.F."/>
        </authorList>
    </citation>
    <scope>NUCLEOTIDE SEQUENCE</scope>
    <source>
        <tissue evidence="11">Thymus</tissue>
    </source>
</reference>
<evidence type="ECO:0000313" key="11">
    <source>
        <dbReference type="EMBL" id="ACI70107.1"/>
    </source>
</evidence>
<dbReference type="GO" id="GO:0005737">
    <property type="term" value="C:cytoplasm"/>
    <property type="evidence" value="ECO:0007669"/>
    <property type="project" value="UniProtKB-SubCell"/>
</dbReference>
<dbReference type="SMART" id="SM01070">
    <property type="entry name" value="CDC37_M"/>
    <property type="match status" value="1"/>
</dbReference>
<proteinExistence type="evidence at transcript level"/>
<organism evidence="11">
    <name type="scientific">Salmo salar</name>
    <name type="common">Atlantic salmon</name>
    <dbReference type="NCBI Taxonomy" id="8030"/>
    <lineage>
        <taxon>Eukaryota</taxon>
        <taxon>Metazoa</taxon>
        <taxon>Chordata</taxon>
        <taxon>Craniata</taxon>
        <taxon>Vertebrata</taxon>
        <taxon>Euteleostomi</taxon>
        <taxon>Actinopterygii</taxon>
        <taxon>Neopterygii</taxon>
        <taxon>Teleostei</taxon>
        <taxon>Protacanthopterygii</taxon>
        <taxon>Salmoniformes</taxon>
        <taxon>Salmonidae</taxon>
        <taxon>Salmoninae</taxon>
        <taxon>Salmo</taxon>
    </lineage>
</organism>
<dbReference type="GO" id="GO:0006457">
    <property type="term" value="P:protein folding"/>
    <property type="evidence" value="ECO:0007669"/>
    <property type="project" value="UniProtKB-UniRule"/>
</dbReference>
<dbReference type="Pfam" id="PF03234">
    <property type="entry name" value="CDC37_N"/>
    <property type="match status" value="1"/>
</dbReference>
<accession>B5XGY7</accession>
<dbReference type="InterPro" id="IPR004918">
    <property type="entry name" value="Cdc37"/>
</dbReference>
<feature type="domain" description="Cdc37 N-terminal" evidence="10">
    <location>
        <begin position="1"/>
        <end position="124"/>
    </location>
</feature>
<dbReference type="Gene3D" id="6.10.140.250">
    <property type="match status" value="1"/>
</dbReference>
<evidence type="ECO:0000259" key="10">
    <source>
        <dbReference type="SMART" id="SM01071"/>
    </source>
</evidence>
<dbReference type="EMBL" id="BT050306">
    <property type="protein sequence ID" value="ACI70107.1"/>
    <property type="molecule type" value="mRNA"/>
</dbReference>
<dbReference type="PANTHER" id="PTHR12800:SF4">
    <property type="entry name" value="HSP90 CO-CHAPERONE CDC37"/>
    <property type="match status" value="1"/>
</dbReference>
<gene>
    <name evidence="11" type="primary">CDC37</name>
</gene>
<feature type="compositionally biased region" description="Acidic residues" evidence="7">
    <location>
        <begin position="347"/>
        <end position="362"/>
    </location>
</feature>
<dbReference type="FunFam" id="1.20.58.610:FF:000001">
    <property type="entry name" value="Hsp90 co-chaperone Cdc37-like 1"/>
    <property type="match status" value="1"/>
</dbReference>
<feature type="coiled-coil region" evidence="6">
    <location>
        <begin position="40"/>
        <end position="67"/>
    </location>
</feature>
<feature type="domain" description="Cdc37 Hsp90 binding" evidence="9">
    <location>
        <begin position="112"/>
        <end position="277"/>
    </location>
</feature>
<dbReference type="GO" id="GO:0019901">
    <property type="term" value="F:protein kinase binding"/>
    <property type="evidence" value="ECO:0007669"/>
    <property type="project" value="UniProtKB-UniRule"/>
</dbReference>
<dbReference type="EMBL" id="BT125183">
    <property type="protein sequence ID" value="ADM15924.1"/>
    <property type="molecule type" value="mRNA"/>
</dbReference>
<feature type="region of interest" description="Disordered" evidence="7">
    <location>
        <begin position="342"/>
        <end position="362"/>
    </location>
</feature>
<keyword evidence="6" id="KW-0175">Coiled coil</keyword>
<sequence>MVDYSRWSKIEVSDDEDDTHPNIDTGSLFRWRHQARVERMEEFQARKDQLLRDKESVKEKLNQATLRYDQSPSDSADKPRLKALLDECKANYDEVIRKEADLLHEEKKQAWNIDTICREGFDSSIISSTKDQKEKEVDDYDGLTEFVEKYTKEIKTFGMLSDNAESRDYLLNNLYLVSAHTASYLCLWCIDLAVEEKWALFDLVTRQTTSMQFLMELANKISSPRNKLVDNFYSNMNKNLPEYNKYFNEELAAFQERAKGRADERLKEEIARMEAEEREKRLGPGGLDPVEVFEQLPKELQECFESRDLDLLKETLTQMPIEDANRYMQMCIDSGLWMADKNASDSAADDDDAPNEAIEEEK</sequence>
<dbReference type="SMART" id="SM01069">
    <property type="entry name" value="CDC37_C"/>
    <property type="match status" value="1"/>
</dbReference>
<dbReference type="InterPro" id="IPR013873">
    <property type="entry name" value="Cdc37_C"/>
</dbReference>
<evidence type="ECO:0000256" key="7">
    <source>
        <dbReference type="SAM" id="MobiDB-lite"/>
    </source>
</evidence>
<evidence type="ECO:0000259" key="9">
    <source>
        <dbReference type="SMART" id="SM01070"/>
    </source>
</evidence>
<keyword evidence="4 5" id="KW-0143">Chaperone</keyword>
<reference evidence="12" key="3">
    <citation type="submission" date="2010-08" db="EMBL/GenBank/DDBJ databases">
        <authorList>
            <consortium name="cGRASP (B.F. Koop &amp; W.S. Davidson)"/>
        </authorList>
    </citation>
    <scope>NUCLEOTIDE SEQUENCE</scope>
    <source>
        <tissue evidence="12">Thymus</tissue>
    </source>
</reference>
<dbReference type="AlphaFoldDB" id="B5XGY7"/>